<dbReference type="InterPro" id="IPR029030">
    <property type="entry name" value="Caspase-like_dom_sf"/>
</dbReference>
<evidence type="ECO:0000259" key="2">
    <source>
        <dbReference type="Pfam" id="PF00656"/>
    </source>
</evidence>
<dbReference type="Proteomes" id="UP000037023">
    <property type="component" value="Unassembled WGS sequence"/>
</dbReference>
<dbReference type="InterPro" id="IPR056506">
    <property type="entry name" value="iHD-CE"/>
</dbReference>
<dbReference type="InterPro" id="IPR036890">
    <property type="entry name" value="HATPase_C_sf"/>
</dbReference>
<evidence type="ECO:0000313" key="4">
    <source>
        <dbReference type="EMBL" id="KOG21042.1"/>
    </source>
</evidence>
<comment type="caution">
    <text evidence="4">The sequence shown here is derived from an EMBL/GenBank/DDBJ whole genome shotgun (WGS) entry which is preliminary data.</text>
</comment>
<evidence type="ECO:0000256" key="1">
    <source>
        <dbReference type="SAM" id="MobiDB-lite"/>
    </source>
</evidence>
<dbReference type="PANTHER" id="PTHR22576:SF37">
    <property type="entry name" value="MUCOSA-ASSOCIATED LYMPHOID TISSUE LYMPHOMA TRANSLOCATION PROTEIN 1"/>
    <property type="match status" value="1"/>
</dbReference>
<feature type="region of interest" description="Disordered" evidence="1">
    <location>
        <begin position="505"/>
        <end position="524"/>
    </location>
</feature>
<dbReference type="GO" id="GO:0004197">
    <property type="term" value="F:cysteine-type endopeptidase activity"/>
    <property type="evidence" value="ECO:0007669"/>
    <property type="project" value="InterPro"/>
</dbReference>
<dbReference type="PANTHER" id="PTHR22576">
    <property type="entry name" value="MUCOSA ASSOCIATED LYMPHOID TISSUE LYMPHOMA TRANSLOCATION PROTEIN 1/PARACASPASE"/>
    <property type="match status" value="1"/>
</dbReference>
<dbReference type="Gene3D" id="3.40.50.1460">
    <property type="match status" value="1"/>
</dbReference>
<dbReference type="Gene3D" id="3.30.565.10">
    <property type="entry name" value="Histidine kinase-like ATPase, C-terminal domain"/>
    <property type="match status" value="1"/>
</dbReference>
<dbReference type="SUPFAM" id="SSF52129">
    <property type="entry name" value="Caspase-like"/>
    <property type="match status" value="1"/>
</dbReference>
<reference evidence="4 5" key="1">
    <citation type="submission" date="2015-06" db="EMBL/GenBank/DDBJ databases">
        <authorList>
            <person name="Hoefler B.C."/>
            <person name="Straight P.D."/>
        </authorList>
    </citation>
    <scope>NUCLEOTIDE SEQUENCE [LARGE SCALE GENOMIC DNA]</scope>
    <source>
        <strain evidence="4 5">NRRL 3427</strain>
    </source>
</reference>
<feature type="region of interest" description="Disordered" evidence="1">
    <location>
        <begin position="1355"/>
        <end position="1392"/>
    </location>
</feature>
<feature type="domain" description="Peptidase C14 caspase" evidence="2">
    <location>
        <begin position="20"/>
        <end position="240"/>
    </location>
</feature>
<organism evidence="4 5">
    <name type="scientific">Streptomyces viridochromogenes</name>
    <dbReference type="NCBI Taxonomy" id="1938"/>
    <lineage>
        <taxon>Bacteria</taxon>
        <taxon>Bacillati</taxon>
        <taxon>Actinomycetota</taxon>
        <taxon>Actinomycetes</taxon>
        <taxon>Kitasatosporales</taxon>
        <taxon>Streptomycetaceae</taxon>
        <taxon>Streptomyces</taxon>
    </lineage>
</organism>
<dbReference type="RefSeq" id="WP_033204658.1">
    <property type="nucleotide sequence ID" value="NZ_LGUP01000282.1"/>
</dbReference>
<evidence type="ECO:0008006" key="6">
    <source>
        <dbReference type="Google" id="ProtNLM"/>
    </source>
</evidence>
<dbReference type="OrthoDB" id="9802640at2"/>
<dbReference type="InterPro" id="IPR052039">
    <property type="entry name" value="Caspase-related_regulators"/>
</dbReference>
<dbReference type="SUPFAM" id="SSF55874">
    <property type="entry name" value="ATPase domain of HSP90 chaperone/DNA topoisomerase II/histidine kinase"/>
    <property type="match status" value="1"/>
</dbReference>
<protein>
    <recommendedName>
        <fullName evidence="6">ATP-binding protein</fullName>
    </recommendedName>
</protein>
<name>A0A0L8K555_STRVR</name>
<evidence type="ECO:0000259" key="3">
    <source>
        <dbReference type="Pfam" id="PF24401"/>
    </source>
</evidence>
<dbReference type="EMBL" id="LGUP01000282">
    <property type="protein sequence ID" value="KOG21042.1"/>
    <property type="molecule type" value="Genomic_DNA"/>
</dbReference>
<dbReference type="PATRIC" id="fig|1938.6.peg.4980"/>
<proteinExistence type="predicted"/>
<dbReference type="InterPro" id="IPR011600">
    <property type="entry name" value="Pept_C14_caspase"/>
</dbReference>
<feature type="domain" description="iHD-CE" evidence="3">
    <location>
        <begin position="276"/>
        <end position="656"/>
    </location>
</feature>
<evidence type="ECO:0000313" key="5">
    <source>
        <dbReference type="Proteomes" id="UP000037023"/>
    </source>
</evidence>
<dbReference type="Pfam" id="PF00656">
    <property type="entry name" value="Peptidase_C14"/>
    <property type="match status" value="1"/>
</dbReference>
<gene>
    <name evidence="4" type="ORF">ADK34_23120</name>
</gene>
<accession>A0A0L8K555</accession>
<dbReference type="Pfam" id="PF24401">
    <property type="entry name" value="iHD-CE"/>
    <property type="match status" value="1"/>
</dbReference>
<dbReference type="GO" id="GO:0006508">
    <property type="term" value="P:proteolysis"/>
    <property type="evidence" value="ECO:0007669"/>
    <property type="project" value="InterPro"/>
</dbReference>
<sequence>MSATTDTSADTTEEQVTGRRRALLIGVGRTDFLERDEALSRRFPPLGFVDRDVELVGTALAASGYTVAALHPGHPRPERQDTGVGSIVSAVEEFLLSCTAGDTAFLYVSAHGVTVGEREYLLTSDARPRADGSLIAQTILETAPDVLLGAIPEGVTVVVCLDTCRSDQPSSATQPRLTRLVDSSYENVAWLRGSGPGQPAYADPEKGSFFGIALSEALSPQSPPRTFEKVHAFVRARVHRLTSLLTEPPPTVEFQCAEELAARLVLCEGSEETELWTEAVDASVLWRHTSQPAVHERVKDRLADLAREVAKSRLGTDSALATPWSDPGYPIRVVERLGHLVESAALTGRELLSPAETAALLAAPLLHEGVVAVALSELAALRPDRIDRSEDGRGRTVTTSHDRLVCDAARDVSRAHSQVGQTAETLRRRHLPAPATAADHWLRHRFIADWDLLWDGTGDYAAIDHLIDRVVTAVAAGGPGEPSPQNRVLIDRQIRQVLAHVTVAPGSSPRINHTGEPRWSEHPAVSGNTWRARDLAYLVWLASLLAADPRRMSSALVDHLGSAHRRLVPSEVVAALAEYRLHPLAEPPTNGTDGAYDLAVNFHCPHPALHAALEELAAIADASVRALHKSWKEARTTAPDLLRGIPRKVTTEFLEPLEQQYTKPLERFRLAEDEIRPLLMGTQLYGDKMLAVRELYQNALDACRHRQLRAAYGEKLGKCGATDREPDITFVQGYDDEDRPYIECRDTGTGMSRKKLTSMFARAGKRYEQDPDFVQERRNWRRAGIEPVPFNSRFGIGVFSYFMLAEEVVVTTAAVDPHGNPSRTEAPLQATIQSGSGLLEIRDTTTAPTTGGTTVRLYLNADGETPPSLVETLRNLLWVSDHAVTAVELDREGGTIRSEEWTPGRLQASEHWTTAPARAGDDAWIVQGRGQLLLDGVVVKNAPDVHGYVFNLRERDQPVPTVDRNGLLRYDEEGVTRRVLAGVPEAVAAFEEVSLRWLWKLAGQEPRLAVRIFDSLDDDSVGVLHPTHEERSLAASSFPLRKVGCHPPDQASLSQHQLIRPFGQERLHEGALHHRWRTTLLGVLGGTREAFAPRGYPDPVGLDMLIFGRGAPNGSWAGPLRVAALAGESLTAAVRAQRRFAIAGLKVPEIADIGALREMFPTVVAADLCAAYGPVDGGPEAGKPDPAVTAILPIMATHDVPLSEALATVRDLASRLPLPRWNDIPQVEEDVLPESDRIAAFFTEVGAAHWQKGIAHPVDLLVDAPSVEQRRHLVDRIESLKPFGFFLGTGCSPATLAHRALNGDERRLLSRGVDGESPWLEGDLTMLDVLERSRAMSIPIGRVVEQVNALTPATGISAPPVPGTVTDWTVPHGSPPSFRGRTRSPAPSALGV</sequence>